<feature type="signal peptide" evidence="4">
    <location>
        <begin position="1"/>
        <end position="29"/>
    </location>
</feature>
<evidence type="ECO:0000256" key="3">
    <source>
        <dbReference type="ARBA" id="ARBA00022970"/>
    </source>
</evidence>
<evidence type="ECO:0000313" key="6">
    <source>
        <dbReference type="EMBL" id="PZW42119.1"/>
    </source>
</evidence>
<evidence type="ECO:0000259" key="5">
    <source>
        <dbReference type="Pfam" id="PF13458"/>
    </source>
</evidence>
<dbReference type="PANTHER" id="PTHR30483">
    <property type="entry name" value="LEUCINE-SPECIFIC-BINDING PROTEIN"/>
    <property type="match status" value="1"/>
</dbReference>
<evidence type="ECO:0000313" key="7">
    <source>
        <dbReference type="Proteomes" id="UP000249688"/>
    </source>
</evidence>
<dbReference type="InterPro" id="IPR051010">
    <property type="entry name" value="BCAA_transport"/>
</dbReference>
<dbReference type="RefSeq" id="WP_111399307.1">
    <property type="nucleotide sequence ID" value="NZ_QKYU01000019.1"/>
</dbReference>
<dbReference type="Proteomes" id="UP000249688">
    <property type="component" value="Unassembled WGS sequence"/>
</dbReference>
<protein>
    <submittedName>
        <fullName evidence="6">Amino acid/amide ABC transporter substrate-binding protein (HAAT family)</fullName>
    </submittedName>
</protein>
<keyword evidence="3" id="KW-0029">Amino-acid transport</keyword>
<feature type="domain" description="Leucine-binding protein" evidence="5">
    <location>
        <begin position="35"/>
        <end position="378"/>
    </location>
</feature>
<evidence type="ECO:0000256" key="1">
    <source>
        <dbReference type="ARBA" id="ARBA00010062"/>
    </source>
</evidence>
<dbReference type="GO" id="GO:0006865">
    <property type="term" value="P:amino acid transport"/>
    <property type="evidence" value="ECO:0007669"/>
    <property type="project" value="UniProtKB-KW"/>
</dbReference>
<comment type="caution">
    <text evidence="6">The sequence shown here is derived from an EMBL/GenBank/DDBJ whole genome shotgun (WGS) entry which is preliminary data.</text>
</comment>
<dbReference type="PANTHER" id="PTHR30483:SF6">
    <property type="entry name" value="PERIPLASMIC BINDING PROTEIN OF ABC TRANSPORTER FOR NATURAL AMINO ACIDS"/>
    <property type="match status" value="1"/>
</dbReference>
<dbReference type="InterPro" id="IPR006311">
    <property type="entry name" value="TAT_signal"/>
</dbReference>
<dbReference type="EMBL" id="QKYU01000019">
    <property type="protein sequence ID" value="PZW42119.1"/>
    <property type="molecule type" value="Genomic_DNA"/>
</dbReference>
<organism evidence="6 7">
    <name type="scientific">Humitalea rosea</name>
    <dbReference type="NCBI Taxonomy" id="990373"/>
    <lineage>
        <taxon>Bacteria</taxon>
        <taxon>Pseudomonadati</taxon>
        <taxon>Pseudomonadota</taxon>
        <taxon>Alphaproteobacteria</taxon>
        <taxon>Acetobacterales</taxon>
        <taxon>Roseomonadaceae</taxon>
        <taxon>Humitalea</taxon>
    </lineage>
</organism>
<dbReference type="InterPro" id="IPR028082">
    <property type="entry name" value="Peripla_BP_I"/>
</dbReference>
<gene>
    <name evidence="6" type="ORF">C8P66_11911</name>
</gene>
<dbReference type="SUPFAM" id="SSF53822">
    <property type="entry name" value="Periplasmic binding protein-like I"/>
    <property type="match status" value="1"/>
</dbReference>
<accession>A0A2W7I778</accession>
<name>A0A2W7I778_9PROT</name>
<dbReference type="Gene3D" id="3.40.50.2300">
    <property type="match status" value="2"/>
</dbReference>
<keyword evidence="3" id="KW-0813">Transport</keyword>
<dbReference type="PROSITE" id="PS51318">
    <property type="entry name" value="TAT"/>
    <property type="match status" value="1"/>
</dbReference>
<evidence type="ECO:0000256" key="2">
    <source>
        <dbReference type="ARBA" id="ARBA00022729"/>
    </source>
</evidence>
<evidence type="ECO:0000256" key="4">
    <source>
        <dbReference type="SAM" id="SignalP"/>
    </source>
</evidence>
<reference evidence="6 7" key="1">
    <citation type="submission" date="2018-06" db="EMBL/GenBank/DDBJ databases">
        <title>Genomic Encyclopedia of Archaeal and Bacterial Type Strains, Phase II (KMG-II): from individual species to whole genera.</title>
        <authorList>
            <person name="Goeker M."/>
        </authorList>
    </citation>
    <scope>NUCLEOTIDE SEQUENCE [LARGE SCALE GENOMIC DNA]</scope>
    <source>
        <strain evidence="6 7">DSM 24525</strain>
    </source>
</reference>
<keyword evidence="2 4" id="KW-0732">Signal</keyword>
<proteinExistence type="inferred from homology"/>
<dbReference type="AlphaFoldDB" id="A0A2W7I778"/>
<dbReference type="InterPro" id="IPR028081">
    <property type="entry name" value="Leu-bd"/>
</dbReference>
<dbReference type="Pfam" id="PF13458">
    <property type="entry name" value="Peripla_BP_6"/>
    <property type="match status" value="1"/>
</dbReference>
<comment type="similarity">
    <text evidence="1">Belongs to the leucine-binding protein family.</text>
</comment>
<feature type="chain" id="PRO_5016024496" evidence="4">
    <location>
        <begin position="30"/>
        <end position="414"/>
    </location>
</feature>
<dbReference type="CDD" id="cd06327">
    <property type="entry name" value="PBP1_SBP-like"/>
    <property type="match status" value="1"/>
</dbReference>
<dbReference type="OrthoDB" id="7237299at2"/>
<keyword evidence="7" id="KW-1185">Reference proteome</keyword>
<sequence length="414" mass="43666">MTQFLNRRQTLIAGAAAALAVPAIGPARAQAAKVIRLGVLTDLNGPYAGNTGKGSVVGTRLAAEDFMKAHPDIQVEVIQGDFQNKPDVGLAMARDWIDRQGIDAIVDVPVSSVALAVAGLVTDKDKVALFTGPATATLTGTACGPNHVHWTYDTWSLAAGTGRALVADGGDSWFFITADYAFGHALEGDTANFVRQAGGRVLGTVRTPFPGTTDFSSFLQQAKSSGAKIIGLANAGTDTVNCIKQAAEFGITRRGVRLAGLLFQLSDVHAVGLEAAQGLTLTEAFYWDMNEGTRAFSARVAPQLNGQKPSMIHAGGYSAVAHYLKGVAGLGYDASKASGRAVVDWMKATPTDDALFGQGQVRADGRKIHEMHLFQVKAPGESKHPWDYYKLVRSLPAADAFRPMSEGGCPLVRP</sequence>